<keyword evidence="2" id="KW-0689">Ribosomal protein</keyword>
<dbReference type="AlphaFoldDB" id="A0A1E4SRB7"/>
<protein>
    <submittedName>
        <fullName evidence="2">Ribosomal protein L30p/L7e</fullName>
    </submittedName>
</protein>
<dbReference type="GO" id="GO:0000463">
    <property type="term" value="P:maturation of LSU-rRNA from tricistronic rRNA transcript (SSU-rRNA, 5.8S rRNA, LSU-rRNA)"/>
    <property type="evidence" value="ECO:0007669"/>
    <property type="project" value="EnsemblFungi"/>
</dbReference>
<gene>
    <name evidence="2" type="ORF">CANTADRAFT_4089</name>
</gene>
<dbReference type="InterPro" id="IPR039699">
    <property type="entry name" value="Ribosomal_uL30"/>
</dbReference>
<evidence type="ECO:0000313" key="2">
    <source>
        <dbReference type="EMBL" id="ODV82044.1"/>
    </source>
</evidence>
<evidence type="ECO:0000313" key="3">
    <source>
        <dbReference type="Proteomes" id="UP000094285"/>
    </source>
</evidence>
<dbReference type="GO" id="GO:0042134">
    <property type="term" value="F:rRNA primary transcript binding"/>
    <property type="evidence" value="ECO:0007669"/>
    <property type="project" value="EnsemblFungi"/>
</dbReference>
<dbReference type="PANTHER" id="PTHR11524">
    <property type="entry name" value="60S RIBOSOMAL PROTEIN L7"/>
    <property type="match status" value="1"/>
</dbReference>
<keyword evidence="2" id="KW-0687">Ribonucleoprotein</keyword>
<dbReference type="SUPFAM" id="SSF55129">
    <property type="entry name" value="Ribosomal protein L30p/L7e"/>
    <property type="match status" value="1"/>
</dbReference>
<feature type="compositionally biased region" description="Basic and acidic residues" evidence="1">
    <location>
        <begin position="24"/>
        <end position="34"/>
    </location>
</feature>
<dbReference type="PANTHER" id="PTHR11524:SF26">
    <property type="entry name" value="RIBOSOME BIOGENESIS PROTEIN RLP7"/>
    <property type="match status" value="1"/>
</dbReference>
<dbReference type="OrthoDB" id="28644at2759"/>
<dbReference type="GO" id="GO:0005730">
    <property type="term" value="C:nucleolus"/>
    <property type="evidence" value="ECO:0007669"/>
    <property type="project" value="EnsemblFungi"/>
</dbReference>
<sequence length="271" mass="30864">MAVLNSNPEILLRKRKDKDRKRLQKQEEAQERIKKSQQLKKAQKNNFIRAETLVSRYKANELERKRISKISSKNEESPLISEDGETKLLFVIRTPNHVKGLTIPVKARQILAVLKLQDTDTGVFVKATPTTMSLLNLIAPYIIVGRPSLSSIRQLFQKRARIISPQAEEGEEKKPMRLDNNQLVEDKFGDSLGLVCIEDIIHELLSLSDNFVAITSWLLPFKLNAPVNGWGPQAKLARLLYEEANKKSISLSKDFKIKEVEDIDSIIAQQN</sequence>
<dbReference type="EMBL" id="KV453909">
    <property type="protein sequence ID" value="ODV82044.1"/>
    <property type="molecule type" value="Genomic_DNA"/>
</dbReference>
<dbReference type="GO" id="GO:0030687">
    <property type="term" value="C:preribosome, large subunit precursor"/>
    <property type="evidence" value="ECO:0007669"/>
    <property type="project" value="EnsemblFungi"/>
</dbReference>
<accession>A0A1E4SRB7</accession>
<dbReference type="CDD" id="cd01657">
    <property type="entry name" value="Ribosomal_L7_archeal_euk"/>
    <property type="match status" value="1"/>
</dbReference>
<feature type="region of interest" description="Disordered" evidence="1">
    <location>
        <begin position="15"/>
        <end position="42"/>
    </location>
</feature>
<proteinExistence type="predicted"/>
<evidence type="ECO:0000256" key="1">
    <source>
        <dbReference type="SAM" id="MobiDB-lite"/>
    </source>
</evidence>
<dbReference type="Gene3D" id="3.30.1390.20">
    <property type="entry name" value="Ribosomal protein L30, ferredoxin-like fold domain"/>
    <property type="match status" value="1"/>
</dbReference>
<organism evidence="2 3">
    <name type="scientific">Suhomyces tanzawaensis NRRL Y-17324</name>
    <dbReference type="NCBI Taxonomy" id="984487"/>
    <lineage>
        <taxon>Eukaryota</taxon>
        <taxon>Fungi</taxon>
        <taxon>Dikarya</taxon>
        <taxon>Ascomycota</taxon>
        <taxon>Saccharomycotina</taxon>
        <taxon>Pichiomycetes</taxon>
        <taxon>Debaryomycetaceae</taxon>
        <taxon>Suhomyces</taxon>
    </lineage>
</organism>
<dbReference type="STRING" id="984487.A0A1E4SRB7"/>
<dbReference type="RefSeq" id="XP_020067166.1">
    <property type="nucleotide sequence ID" value="XM_020208847.1"/>
</dbReference>
<dbReference type="GO" id="GO:0003735">
    <property type="term" value="F:structural constituent of ribosome"/>
    <property type="evidence" value="ECO:0007669"/>
    <property type="project" value="TreeGrafter"/>
</dbReference>
<name>A0A1E4SRB7_9ASCO</name>
<dbReference type="InterPro" id="IPR035808">
    <property type="entry name" value="Ribosomal_uL30_euk_arc"/>
</dbReference>
<reference evidence="3" key="1">
    <citation type="submission" date="2016-05" db="EMBL/GenBank/DDBJ databases">
        <title>Comparative genomics of biotechnologically important yeasts.</title>
        <authorList>
            <consortium name="DOE Joint Genome Institute"/>
            <person name="Riley R."/>
            <person name="Haridas S."/>
            <person name="Wolfe K.H."/>
            <person name="Lopes M.R."/>
            <person name="Hittinger C.T."/>
            <person name="Goker M."/>
            <person name="Salamov A."/>
            <person name="Wisecaver J."/>
            <person name="Long T.M."/>
            <person name="Aerts A.L."/>
            <person name="Barry K."/>
            <person name="Choi C."/>
            <person name="Clum A."/>
            <person name="Coughlan A.Y."/>
            <person name="Deshpande S."/>
            <person name="Douglass A.P."/>
            <person name="Hanson S.J."/>
            <person name="Klenk H.-P."/>
            <person name="Labutti K."/>
            <person name="Lapidus A."/>
            <person name="Lindquist E."/>
            <person name="Lipzen A."/>
            <person name="Meier-Kolthoff J.P."/>
            <person name="Ohm R.A."/>
            <person name="Otillar R.P."/>
            <person name="Pangilinan J."/>
            <person name="Peng Y."/>
            <person name="Rokas A."/>
            <person name="Rosa C.A."/>
            <person name="Scheuner C."/>
            <person name="Sibirny A.A."/>
            <person name="Slot J.C."/>
            <person name="Stielow J.B."/>
            <person name="Sun H."/>
            <person name="Kurtzman C.P."/>
            <person name="Blackwell M."/>
            <person name="Grigoriev I.V."/>
            <person name="Jeffries T.W."/>
        </authorList>
    </citation>
    <scope>NUCLEOTIDE SEQUENCE [LARGE SCALE GENOMIC DNA]</scope>
    <source>
        <strain evidence="3">NRRL Y-17324</strain>
    </source>
</reference>
<dbReference type="GeneID" id="30982983"/>
<keyword evidence="3" id="KW-1185">Reference proteome</keyword>
<dbReference type="InterPro" id="IPR036919">
    <property type="entry name" value="Ribo_uL30_ferredoxin-like_sf"/>
</dbReference>
<dbReference type="GO" id="GO:0022625">
    <property type="term" value="C:cytosolic large ribosomal subunit"/>
    <property type="evidence" value="ECO:0007669"/>
    <property type="project" value="TreeGrafter"/>
</dbReference>
<dbReference type="Proteomes" id="UP000094285">
    <property type="component" value="Unassembled WGS sequence"/>
</dbReference>
<dbReference type="GO" id="GO:0000465">
    <property type="term" value="P:exonucleolytic trimming to generate mature 5'-end of 5.8S rRNA from tricistronic rRNA transcript (SSU-rRNA, 5.8S rRNA, LSU-rRNA)"/>
    <property type="evidence" value="ECO:0007669"/>
    <property type="project" value="EnsemblFungi"/>
</dbReference>